<feature type="domain" description="ACB" evidence="2">
    <location>
        <begin position="3"/>
        <end position="86"/>
    </location>
</feature>
<dbReference type="GO" id="GO:0000062">
    <property type="term" value="F:fatty-acyl-CoA binding"/>
    <property type="evidence" value="ECO:0007669"/>
    <property type="project" value="InterPro"/>
</dbReference>
<dbReference type="PANTHER" id="PTHR23310:SF62">
    <property type="entry name" value="ACYL-COA BINDING PROTEIN 1, ISOFORM A"/>
    <property type="match status" value="1"/>
</dbReference>
<evidence type="ECO:0000259" key="2">
    <source>
        <dbReference type="PROSITE" id="PS51228"/>
    </source>
</evidence>
<dbReference type="InterPro" id="IPR035984">
    <property type="entry name" value="Acyl-CoA-binding_sf"/>
</dbReference>
<proteinExistence type="predicted"/>
<dbReference type="SUPFAM" id="SSF47027">
    <property type="entry name" value="Acyl-CoA binding protein"/>
    <property type="match status" value="1"/>
</dbReference>
<dbReference type="PRINTS" id="PR00689">
    <property type="entry name" value="ACOABINDINGP"/>
</dbReference>
<dbReference type="Gene3D" id="1.20.80.10">
    <property type="match status" value="1"/>
</dbReference>
<dbReference type="InterPro" id="IPR014352">
    <property type="entry name" value="FERM/acyl-CoA-bd_prot_sf"/>
</dbReference>
<gene>
    <name evidence="3" type="ORF">MNBD_BACTEROID06-1210</name>
</gene>
<dbReference type="GO" id="GO:0006631">
    <property type="term" value="P:fatty acid metabolic process"/>
    <property type="evidence" value="ECO:0007669"/>
    <property type="project" value="TreeGrafter"/>
</dbReference>
<dbReference type="Pfam" id="PF00887">
    <property type="entry name" value="ACBP"/>
    <property type="match status" value="1"/>
</dbReference>
<evidence type="ECO:0000313" key="3">
    <source>
        <dbReference type="EMBL" id="VAW28974.1"/>
    </source>
</evidence>
<organism evidence="3">
    <name type="scientific">hydrothermal vent metagenome</name>
    <dbReference type="NCBI Taxonomy" id="652676"/>
    <lineage>
        <taxon>unclassified sequences</taxon>
        <taxon>metagenomes</taxon>
        <taxon>ecological metagenomes</taxon>
    </lineage>
</organism>
<dbReference type="AlphaFoldDB" id="A0A3B0VAQ5"/>
<keyword evidence="1" id="KW-0446">Lipid-binding</keyword>
<evidence type="ECO:0000256" key="1">
    <source>
        <dbReference type="ARBA" id="ARBA00023121"/>
    </source>
</evidence>
<protein>
    <submittedName>
        <fullName evidence="3">Acyl-CoA-binding protein</fullName>
    </submittedName>
</protein>
<dbReference type="PROSITE" id="PS51228">
    <property type="entry name" value="ACB_2"/>
    <property type="match status" value="1"/>
</dbReference>
<dbReference type="PANTHER" id="PTHR23310">
    <property type="entry name" value="ACYL-COA-BINDING PROTEIN, ACBP"/>
    <property type="match status" value="1"/>
</dbReference>
<reference evidence="3" key="1">
    <citation type="submission" date="2018-06" db="EMBL/GenBank/DDBJ databases">
        <authorList>
            <person name="Zhirakovskaya E."/>
        </authorList>
    </citation>
    <scope>NUCLEOTIDE SEQUENCE</scope>
</reference>
<dbReference type="InterPro" id="IPR000582">
    <property type="entry name" value="Acyl-CoA-binding_protein"/>
</dbReference>
<dbReference type="EMBL" id="UOES01000489">
    <property type="protein sequence ID" value="VAW28974.1"/>
    <property type="molecule type" value="Genomic_DNA"/>
</dbReference>
<sequence length="86" mass="9497">MATQEEFESAVVQSKELTTRPNNEDLLKLYSLFKQATEGDVTGERPGGFDFKGAAKYDAWAAIKGMPADEAKTKYVNLVNQLHASQ</sequence>
<name>A0A3B0VAQ5_9ZZZZ</name>
<accession>A0A3B0VAQ5</accession>